<name>A0ACC4D053_POPAL</name>
<gene>
    <name evidence="1" type="ORF">D5086_001948</name>
</gene>
<reference evidence="1 2" key="1">
    <citation type="journal article" date="2024" name="Plant Biotechnol. J.">
        <title>Genome and CRISPR/Cas9 system of a widespread forest tree (Populus alba) in the world.</title>
        <authorList>
            <person name="Liu Y.J."/>
            <person name="Jiang P.F."/>
            <person name="Han X.M."/>
            <person name="Li X.Y."/>
            <person name="Wang H.M."/>
            <person name="Wang Y.J."/>
            <person name="Wang X.X."/>
            <person name="Zeng Q.Y."/>
        </authorList>
    </citation>
    <scope>NUCLEOTIDE SEQUENCE [LARGE SCALE GENOMIC DNA]</scope>
    <source>
        <strain evidence="2">cv. PAL-ZL1</strain>
    </source>
</reference>
<sequence length="358" mass="40379">MGQSLVYGIWFSSFKLHANIQCYHKESKASSSRSLPKPRVPSVSVSIRLRDTRSYPVVVCTANGTYGDLAIPKNEIKSDSMPLITHDPDEGEILWIKNSLVELINEGASISFSTYDSMMEAFEMNLTTWSVYFDELRPCIDSGGPIGRYAWIEVIDFPLLAGLLPQSQRFYRLLVPTTLFVGVMDVIRGSVTHLFLILSFFLETTPIQTLLYSTNLPDSESHMQDRGSSSPSTKHATGPQSRVHLSPDLYDDQDSPVDNSSTIHEEEWRGRKPHGVHRMVLQKRETKFKILTSSGSLQPLMANKDDDLSCSMVLAFLKATSATLNQSLQLAFPIMAKHLRWKECYKQDRLWALAIQLN</sequence>
<dbReference type="EMBL" id="RCHU02000001">
    <property type="protein sequence ID" value="KAL3610928.1"/>
    <property type="molecule type" value="Genomic_DNA"/>
</dbReference>
<comment type="caution">
    <text evidence="1">The sequence shown here is derived from an EMBL/GenBank/DDBJ whole genome shotgun (WGS) entry which is preliminary data.</text>
</comment>
<evidence type="ECO:0000313" key="2">
    <source>
        <dbReference type="Proteomes" id="UP000309997"/>
    </source>
</evidence>
<organism evidence="1 2">
    <name type="scientific">Populus alba</name>
    <name type="common">White poplar</name>
    <dbReference type="NCBI Taxonomy" id="43335"/>
    <lineage>
        <taxon>Eukaryota</taxon>
        <taxon>Viridiplantae</taxon>
        <taxon>Streptophyta</taxon>
        <taxon>Embryophyta</taxon>
        <taxon>Tracheophyta</taxon>
        <taxon>Spermatophyta</taxon>
        <taxon>Magnoliopsida</taxon>
        <taxon>eudicotyledons</taxon>
        <taxon>Gunneridae</taxon>
        <taxon>Pentapetalae</taxon>
        <taxon>rosids</taxon>
        <taxon>fabids</taxon>
        <taxon>Malpighiales</taxon>
        <taxon>Salicaceae</taxon>
        <taxon>Saliceae</taxon>
        <taxon>Populus</taxon>
    </lineage>
</organism>
<protein>
    <submittedName>
        <fullName evidence="1">Uncharacterized protein</fullName>
    </submittedName>
</protein>
<proteinExistence type="predicted"/>
<evidence type="ECO:0000313" key="1">
    <source>
        <dbReference type="EMBL" id="KAL3610928.1"/>
    </source>
</evidence>
<accession>A0ACC4D053</accession>
<dbReference type="Proteomes" id="UP000309997">
    <property type="component" value="Unassembled WGS sequence"/>
</dbReference>
<keyword evidence="2" id="KW-1185">Reference proteome</keyword>